<proteinExistence type="predicted"/>
<protein>
    <submittedName>
        <fullName evidence="2">Uncharacterized protein</fullName>
    </submittedName>
</protein>
<accession>A0A2U3JZH9</accession>
<dbReference type="AlphaFoldDB" id="A0A2U3JZH9"/>
<sequence>MNDLEWKSVLVSFDFNTELRLTLLFSKFIKGGAAMALLSIMEAIISTKQTDFY</sequence>
<gene>
    <name evidence="2" type="ORF">SBF1_1160016</name>
</gene>
<dbReference type="Proteomes" id="UP000238916">
    <property type="component" value="Unassembled WGS sequence"/>
</dbReference>
<dbReference type="EMBL" id="OMOF01000020">
    <property type="protein sequence ID" value="SPF32856.1"/>
    <property type="molecule type" value="Genomic_DNA"/>
</dbReference>
<feature type="transmembrane region" description="Helical" evidence="1">
    <location>
        <begin position="28"/>
        <end position="45"/>
    </location>
</feature>
<evidence type="ECO:0000313" key="2">
    <source>
        <dbReference type="EMBL" id="SPF32856.1"/>
    </source>
</evidence>
<organism evidence="2 3">
    <name type="scientific">Candidatus Desulfosporosinus infrequens</name>
    <dbReference type="NCBI Taxonomy" id="2043169"/>
    <lineage>
        <taxon>Bacteria</taxon>
        <taxon>Bacillati</taxon>
        <taxon>Bacillota</taxon>
        <taxon>Clostridia</taxon>
        <taxon>Eubacteriales</taxon>
        <taxon>Desulfitobacteriaceae</taxon>
        <taxon>Desulfosporosinus</taxon>
    </lineage>
</organism>
<keyword evidence="1" id="KW-0472">Membrane</keyword>
<reference evidence="3" key="1">
    <citation type="submission" date="2018-02" db="EMBL/GenBank/DDBJ databases">
        <authorList>
            <person name="Hausmann B."/>
        </authorList>
    </citation>
    <scope>NUCLEOTIDE SEQUENCE [LARGE SCALE GENOMIC DNA]</scope>
    <source>
        <strain evidence="3">Peat soil MAG SbF1</strain>
    </source>
</reference>
<evidence type="ECO:0000313" key="3">
    <source>
        <dbReference type="Proteomes" id="UP000238916"/>
    </source>
</evidence>
<keyword evidence="1" id="KW-1133">Transmembrane helix</keyword>
<keyword evidence="1" id="KW-0812">Transmembrane</keyword>
<evidence type="ECO:0000256" key="1">
    <source>
        <dbReference type="SAM" id="Phobius"/>
    </source>
</evidence>
<name>A0A2U3JZH9_9FIRM</name>